<sequence length="106" mass="11457">MGVAKWSVCRCLDYEEDPDFVRSDVDTASEEDDLLYERNVTDGIEIGSDMNSGRNKGGKMVSSRGRGLSSIEIPNAQEPMRFIPTPTVARDTGRSGPIASALADSS</sequence>
<dbReference type="Gramene" id="OE9A065071T1">
    <property type="protein sequence ID" value="OE9A065071C1"/>
    <property type="gene ID" value="OE9A065071"/>
</dbReference>
<evidence type="ECO:0000256" key="1">
    <source>
        <dbReference type="SAM" id="MobiDB-lite"/>
    </source>
</evidence>
<dbReference type="Proteomes" id="UP000594638">
    <property type="component" value="Unassembled WGS sequence"/>
</dbReference>
<gene>
    <name evidence="2" type="ORF">OLEA9_A065071</name>
</gene>
<dbReference type="EMBL" id="CACTIH010009413">
    <property type="protein sequence ID" value="CAA3031023.1"/>
    <property type="molecule type" value="Genomic_DNA"/>
</dbReference>
<accession>A0A8S0VGC9</accession>
<name>A0A8S0VGC9_OLEEU</name>
<organism evidence="2 3">
    <name type="scientific">Olea europaea subsp. europaea</name>
    <dbReference type="NCBI Taxonomy" id="158383"/>
    <lineage>
        <taxon>Eukaryota</taxon>
        <taxon>Viridiplantae</taxon>
        <taxon>Streptophyta</taxon>
        <taxon>Embryophyta</taxon>
        <taxon>Tracheophyta</taxon>
        <taxon>Spermatophyta</taxon>
        <taxon>Magnoliopsida</taxon>
        <taxon>eudicotyledons</taxon>
        <taxon>Gunneridae</taxon>
        <taxon>Pentapetalae</taxon>
        <taxon>asterids</taxon>
        <taxon>lamiids</taxon>
        <taxon>Lamiales</taxon>
        <taxon>Oleaceae</taxon>
        <taxon>Oleeae</taxon>
        <taxon>Olea</taxon>
    </lineage>
</organism>
<feature type="region of interest" description="Disordered" evidence="1">
    <location>
        <begin position="46"/>
        <end position="69"/>
    </location>
</feature>
<comment type="caution">
    <text evidence="2">The sequence shown here is derived from an EMBL/GenBank/DDBJ whole genome shotgun (WGS) entry which is preliminary data.</text>
</comment>
<dbReference type="AlphaFoldDB" id="A0A8S0VGC9"/>
<evidence type="ECO:0000313" key="3">
    <source>
        <dbReference type="Proteomes" id="UP000594638"/>
    </source>
</evidence>
<reference evidence="2 3" key="1">
    <citation type="submission" date="2019-12" db="EMBL/GenBank/DDBJ databases">
        <authorList>
            <person name="Alioto T."/>
            <person name="Alioto T."/>
            <person name="Gomez Garrido J."/>
        </authorList>
    </citation>
    <scope>NUCLEOTIDE SEQUENCE [LARGE SCALE GENOMIC DNA]</scope>
</reference>
<proteinExistence type="predicted"/>
<evidence type="ECO:0000313" key="2">
    <source>
        <dbReference type="EMBL" id="CAA3031023.1"/>
    </source>
</evidence>
<keyword evidence="3" id="KW-1185">Reference proteome</keyword>
<feature type="region of interest" description="Disordered" evidence="1">
    <location>
        <begin position="86"/>
        <end position="106"/>
    </location>
</feature>
<protein>
    <submittedName>
        <fullName evidence="2">Uncharacterized protein</fullName>
    </submittedName>
</protein>